<dbReference type="EnsemblBacteria" id="BAG01978">
    <property type="protein sequence ID" value="BAG01978"/>
    <property type="gene ID" value="MAE_21560"/>
</dbReference>
<protein>
    <submittedName>
        <fullName evidence="1">Uncharacterized protein</fullName>
    </submittedName>
</protein>
<reference evidence="1 2" key="1">
    <citation type="journal article" date="2007" name="DNA Res.">
        <title>Complete genomic structure of the bloom-forming toxic cyanobacterium Microcystis aeruginosa NIES-843.</title>
        <authorList>
            <person name="Kaneko T."/>
            <person name="Nakajima N."/>
            <person name="Okamoto S."/>
            <person name="Suzuki I."/>
            <person name="Tanabe Y."/>
            <person name="Tamaoki M."/>
            <person name="Nakamura Y."/>
            <person name="Kasai F."/>
            <person name="Watanabe A."/>
            <person name="Kawashima K."/>
            <person name="Kishida Y."/>
            <person name="Ono A."/>
            <person name="Shimizu Y."/>
            <person name="Takahashi C."/>
            <person name="Minami C."/>
            <person name="Fujishiro T."/>
            <person name="Kohara M."/>
            <person name="Katoh M."/>
            <person name="Nakazaki N."/>
            <person name="Nakayama S."/>
            <person name="Yamada M."/>
            <person name="Tabata S."/>
            <person name="Watanabe M.M."/>
        </authorList>
    </citation>
    <scope>NUCLEOTIDE SEQUENCE [LARGE SCALE GENOMIC DNA]</scope>
    <source>
        <strain evidence="2">NIES-843 / IAM M-247</strain>
    </source>
</reference>
<accession>B0JFX3</accession>
<dbReference type="PaxDb" id="449447-MAE_21560"/>
<dbReference type="AlphaFoldDB" id="B0JFX3"/>
<dbReference type="KEGG" id="mar:MAE_21560"/>
<dbReference type="HOGENOM" id="CLU_3027220_0_0_3"/>
<evidence type="ECO:0000313" key="2">
    <source>
        <dbReference type="Proteomes" id="UP000001510"/>
    </source>
</evidence>
<name>B0JFX3_MICAN</name>
<proteinExistence type="predicted"/>
<dbReference type="STRING" id="449447.MAE_21560"/>
<keyword evidence="2" id="KW-1185">Reference proteome</keyword>
<organism evidence="1 2">
    <name type="scientific">Microcystis aeruginosa (strain NIES-843 / IAM M-2473)</name>
    <dbReference type="NCBI Taxonomy" id="449447"/>
    <lineage>
        <taxon>Bacteria</taxon>
        <taxon>Bacillati</taxon>
        <taxon>Cyanobacteriota</taxon>
        <taxon>Cyanophyceae</taxon>
        <taxon>Oscillatoriophycideae</taxon>
        <taxon>Chroococcales</taxon>
        <taxon>Microcystaceae</taxon>
        <taxon>Microcystis</taxon>
    </lineage>
</organism>
<sequence>MKGRHLIIVITHKQGSTLVILNTVMLFMFTLGNGQKQLPSPSTLMLIIMQNPMKP</sequence>
<gene>
    <name evidence="1" type="ordered locus">MAE_21560</name>
</gene>
<dbReference type="EMBL" id="AP009552">
    <property type="protein sequence ID" value="BAG01978.1"/>
    <property type="molecule type" value="Genomic_DNA"/>
</dbReference>
<evidence type="ECO:0000313" key="1">
    <source>
        <dbReference type="EMBL" id="BAG01978.1"/>
    </source>
</evidence>
<dbReference type="Proteomes" id="UP000001510">
    <property type="component" value="Chromosome"/>
</dbReference>